<dbReference type="CDD" id="cd24142">
    <property type="entry name" value="ACL4-like"/>
    <property type="match status" value="1"/>
</dbReference>
<sequence length="405" mass="46530">MTNKNNNNNNNNSNSKRITDRVKKGQKKGGAPTKLLSFEQLVAQAEKYAEEYELEKAIDSFERALKMQPKDTTIMDALGELCIEIGLFDKATKHFVNSIKTNPNDSYTKYMNLGQLLGGQEAIKSYTKAIELMELQLQSIMSQMTPEQLKKLEESYQKLHNQKKQQQQEEEEEGQEEEGDEEQEDMMDDEEEVVEEEQEEEEPVLFLKDQLSSALCSLAELYLTDECFDDNAEMECEKNLRKAIGYAPYSPEPYSLLGSMKISQCKNEEALELISHSYTIWADYEIEDLPSLEYRFGIAQMFVELDQNRIAVVILESIVNQQDNIAEIWYTLGMVYHNLKEDRSAQDCLETALKLLTIVAKGGQDKELEDQIKSLLVTVNEIVATLPPEEDEVEEEEEQQMDDDQ</sequence>
<feature type="repeat" description="TPR" evidence="3">
    <location>
        <begin position="38"/>
        <end position="71"/>
    </location>
</feature>
<reference evidence="6" key="1">
    <citation type="journal article" date="2011" name="Genome Res.">
        <title>Phylogeny-wide analysis of social amoeba genomes highlights ancient origins for complex intercellular communication.</title>
        <authorList>
            <person name="Heidel A.J."/>
            <person name="Lawal H.M."/>
            <person name="Felder M."/>
            <person name="Schilde C."/>
            <person name="Helps N.R."/>
            <person name="Tunggal B."/>
            <person name="Rivero F."/>
            <person name="John U."/>
            <person name="Schleicher M."/>
            <person name="Eichinger L."/>
            <person name="Platzer M."/>
            <person name="Noegel A.A."/>
            <person name="Schaap P."/>
            <person name="Gloeckner G."/>
        </authorList>
    </citation>
    <scope>NUCLEOTIDE SEQUENCE [LARGE SCALE GENOMIC DNA]</scope>
    <source>
        <strain evidence="6">SH3</strain>
    </source>
</reference>
<dbReference type="PANTHER" id="PTHR12558">
    <property type="entry name" value="CELL DIVISION CYCLE 16,23,27"/>
    <property type="match status" value="1"/>
</dbReference>
<keyword evidence="6" id="KW-1185">Reference proteome</keyword>
<comment type="similarity">
    <text evidence="2">Belongs to the APC3/CDC27 family.</text>
</comment>
<protein>
    <recommendedName>
        <fullName evidence="7">Tetratricopeptide-like helical domain-containing protein</fullName>
    </recommendedName>
</protein>
<dbReference type="OMA" id="ETYMTDL"/>
<feature type="region of interest" description="Disordered" evidence="4">
    <location>
        <begin position="157"/>
        <end position="204"/>
    </location>
</feature>
<dbReference type="STRING" id="1054147.F4Q652"/>
<dbReference type="GeneID" id="14869297"/>
<dbReference type="SMART" id="SM00028">
    <property type="entry name" value="TPR"/>
    <property type="match status" value="4"/>
</dbReference>
<dbReference type="PROSITE" id="PS50005">
    <property type="entry name" value="TPR"/>
    <property type="match status" value="2"/>
</dbReference>
<evidence type="ECO:0000256" key="3">
    <source>
        <dbReference type="PROSITE-ProRule" id="PRU00339"/>
    </source>
</evidence>
<dbReference type="SUPFAM" id="SSF48452">
    <property type="entry name" value="TPR-like"/>
    <property type="match status" value="1"/>
</dbReference>
<feature type="repeat" description="TPR" evidence="3">
    <location>
        <begin position="72"/>
        <end position="105"/>
    </location>
</feature>
<keyword evidence="1 3" id="KW-0802">TPR repeat</keyword>
<feature type="region of interest" description="Disordered" evidence="4">
    <location>
        <begin position="1"/>
        <end position="31"/>
    </location>
</feature>
<dbReference type="KEGG" id="dfa:DFA_07616"/>
<dbReference type="RefSeq" id="XP_004355112.1">
    <property type="nucleotide sequence ID" value="XM_004355060.1"/>
</dbReference>
<evidence type="ECO:0000313" key="5">
    <source>
        <dbReference type="EMBL" id="EGG16638.1"/>
    </source>
</evidence>
<evidence type="ECO:0008006" key="7">
    <source>
        <dbReference type="Google" id="ProtNLM"/>
    </source>
</evidence>
<feature type="compositionally biased region" description="Acidic residues" evidence="4">
    <location>
        <begin position="168"/>
        <end position="203"/>
    </location>
</feature>
<gene>
    <name evidence="5" type="ORF">DFA_07616</name>
</gene>
<dbReference type="OrthoDB" id="1914839at2759"/>
<name>F4Q652_CACFS</name>
<feature type="compositionally biased region" description="Low complexity" evidence="4">
    <location>
        <begin position="1"/>
        <end position="16"/>
    </location>
</feature>
<dbReference type="PANTHER" id="PTHR12558:SF13">
    <property type="entry name" value="CELL DIVISION CYCLE PROTEIN 27 HOMOLOG"/>
    <property type="match status" value="1"/>
</dbReference>
<dbReference type="InterPro" id="IPR019734">
    <property type="entry name" value="TPR_rpt"/>
</dbReference>
<evidence type="ECO:0000256" key="4">
    <source>
        <dbReference type="SAM" id="MobiDB-lite"/>
    </source>
</evidence>
<dbReference type="Proteomes" id="UP000007797">
    <property type="component" value="Unassembled WGS sequence"/>
</dbReference>
<dbReference type="Pfam" id="PF13181">
    <property type="entry name" value="TPR_8"/>
    <property type="match status" value="1"/>
</dbReference>
<dbReference type="AlphaFoldDB" id="F4Q652"/>
<evidence type="ECO:0000313" key="6">
    <source>
        <dbReference type="Proteomes" id="UP000007797"/>
    </source>
</evidence>
<accession>F4Q652</accession>
<evidence type="ECO:0000256" key="2">
    <source>
        <dbReference type="ARBA" id="ARBA00038210"/>
    </source>
</evidence>
<dbReference type="Gene3D" id="1.25.40.10">
    <property type="entry name" value="Tetratricopeptide repeat domain"/>
    <property type="match status" value="2"/>
</dbReference>
<feature type="compositionally biased region" description="Acidic residues" evidence="4">
    <location>
        <begin position="388"/>
        <end position="405"/>
    </location>
</feature>
<evidence type="ECO:0000256" key="1">
    <source>
        <dbReference type="ARBA" id="ARBA00022803"/>
    </source>
</evidence>
<dbReference type="EMBL" id="GL883021">
    <property type="protein sequence ID" value="EGG16638.1"/>
    <property type="molecule type" value="Genomic_DNA"/>
</dbReference>
<feature type="region of interest" description="Disordered" evidence="4">
    <location>
        <begin position="386"/>
        <end position="405"/>
    </location>
</feature>
<organism evidence="5 6">
    <name type="scientific">Cavenderia fasciculata</name>
    <name type="common">Slime mold</name>
    <name type="synonym">Dictyostelium fasciculatum</name>
    <dbReference type="NCBI Taxonomy" id="261658"/>
    <lineage>
        <taxon>Eukaryota</taxon>
        <taxon>Amoebozoa</taxon>
        <taxon>Evosea</taxon>
        <taxon>Eumycetozoa</taxon>
        <taxon>Dictyostelia</taxon>
        <taxon>Acytosteliales</taxon>
        <taxon>Cavenderiaceae</taxon>
        <taxon>Cavenderia</taxon>
    </lineage>
</organism>
<proteinExistence type="inferred from homology"/>
<dbReference type="InterPro" id="IPR011990">
    <property type="entry name" value="TPR-like_helical_dom_sf"/>
</dbReference>